<dbReference type="Pfam" id="PF00156">
    <property type="entry name" value="Pribosyltran"/>
    <property type="match status" value="1"/>
</dbReference>
<evidence type="ECO:0000256" key="10">
    <source>
        <dbReference type="ARBA" id="ARBA00022726"/>
    </source>
</evidence>
<dbReference type="AlphaFoldDB" id="B0VH98"/>
<evidence type="ECO:0000256" key="12">
    <source>
        <dbReference type="ARBA" id="ARBA00022842"/>
    </source>
</evidence>
<dbReference type="PANTHER" id="PTHR43340:SF1">
    <property type="entry name" value="HYPOXANTHINE PHOSPHORIBOSYLTRANSFERASE"/>
    <property type="match status" value="1"/>
</dbReference>
<evidence type="ECO:0000256" key="11">
    <source>
        <dbReference type="ARBA" id="ARBA00022741"/>
    </source>
</evidence>
<dbReference type="SUPFAM" id="SSF53271">
    <property type="entry name" value="PRTase-like"/>
    <property type="match status" value="1"/>
</dbReference>
<evidence type="ECO:0000256" key="15">
    <source>
        <dbReference type="RuleBase" id="RU364099"/>
    </source>
</evidence>
<dbReference type="NCBIfam" id="TIGR01203">
    <property type="entry name" value="HGPRTase"/>
    <property type="match status" value="1"/>
</dbReference>
<dbReference type="STRING" id="459349.CLOAM0832"/>
<comment type="catalytic activity">
    <reaction evidence="14">
        <text>IMP + diphosphate = hypoxanthine + 5-phospho-alpha-D-ribose 1-diphosphate</text>
        <dbReference type="Rhea" id="RHEA:17973"/>
        <dbReference type="ChEBI" id="CHEBI:17368"/>
        <dbReference type="ChEBI" id="CHEBI:33019"/>
        <dbReference type="ChEBI" id="CHEBI:58017"/>
        <dbReference type="ChEBI" id="CHEBI:58053"/>
        <dbReference type="EC" id="2.4.2.8"/>
    </reaction>
    <physiologicalReaction direction="right-to-left" evidence="14">
        <dbReference type="Rhea" id="RHEA:17975"/>
    </physiologicalReaction>
</comment>
<evidence type="ECO:0000256" key="8">
    <source>
        <dbReference type="ARBA" id="ARBA00022679"/>
    </source>
</evidence>
<feature type="domain" description="Phosphoribosyltransferase" evidence="16">
    <location>
        <begin position="18"/>
        <end position="162"/>
    </location>
</feature>
<organism evidence="17 18">
    <name type="scientific">Cloacimonas acidaminovorans (strain Evry)</name>
    <dbReference type="NCBI Taxonomy" id="459349"/>
    <lineage>
        <taxon>Bacteria</taxon>
        <taxon>Pseudomonadati</taxon>
        <taxon>Candidatus Cloacimonadota</taxon>
        <taxon>Candidatus Cloacimonadia</taxon>
        <taxon>Candidatus Cloacimonadales</taxon>
        <taxon>Candidatus Cloacimonadaceae</taxon>
        <taxon>Candidatus Cloacimonas</taxon>
    </lineage>
</organism>
<dbReference type="EC" id="2.4.2.8" evidence="5 15"/>
<comment type="similarity">
    <text evidence="4 15">Belongs to the purine/pyrimidine phosphoribosyltransferase family.</text>
</comment>
<dbReference type="CDD" id="cd06223">
    <property type="entry name" value="PRTases_typeI"/>
    <property type="match status" value="1"/>
</dbReference>
<protein>
    <recommendedName>
        <fullName evidence="5 15">Hypoxanthine phosphoribosyltransferase</fullName>
        <ecNumber evidence="5 15">2.4.2.8</ecNumber>
    </recommendedName>
</protein>
<dbReference type="eggNOG" id="COG0634">
    <property type="taxonomic scope" value="Bacteria"/>
</dbReference>
<comment type="cofactor">
    <cofactor evidence="1 15">
        <name>Mg(2+)</name>
        <dbReference type="ChEBI" id="CHEBI:18420"/>
    </cofactor>
</comment>
<evidence type="ECO:0000256" key="1">
    <source>
        <dbReference type="ARBA" id="ARBA00001946"/>
    </source>
</evidence>
<reference evidence="17 18" key="1">
    <citation type="journal article" date="2008" name="J. Bacteriol.">
        <title>'Candidatus Cloacamonas acidaminovorans': genome sequence reconstruction provides a first glimpse of a new bacterial division.</title>
        <authorList>
            <person name="Pelletier E."/>
            <person name="Kreimeyer A."/>
            <person name="Bocs S."/>
            <person name="Rouy Z."/>
            <person name="Gyapay G."/>
            <person name="Chouari R."/>
            <person name="Riviere D."/>
            <person name="Ganesan A."/>
            <person name="Daegelen P."/>
            <person name="Sghir A."/>
            <person name="Cohen G.N."/>
            <person name="Medigue C."/>
            <person name="Weissenbach J."/>
            <person name="Le Paslier D."/>
        </authorList>
    </citation>
    <scope>NUCLEOTIDE SEQUENCE [LARGE SCALE GENOMIC DNA]</scope>
    <source>
        <strain evidence="18">Evry</strain>
    </source>
</reference>
<dbReference type="GO" id="GO:0000287">
    <property type="term" value="F:magnesium ion binding"/>
    <property type="evidence" value="ECO:0007669"/>
    <property type="project" value="TreeGrafter"/>
</dbReference>
<evidence type="ECO:0000313" key="17">
    <source>
        <dbReference type="EMBL" id="CAO80713.1"/>
    </source>
</evidence>
<dbReference type="InterPro" id="IPR050408">
    <property type="entry name" value="HGPRT"/>
</dbReference>
<dbReference type="Proteomes" id="UP000002019">
    <property type="component" value="Chromosome"/>
</dbReference>
<dbReference type="GO" id="GO:0006166">
    <property type="term" value="P:purine ribonucleoside salvage"/>
    <property type="evidence" value="ECO:0007669"/>
    <property type="project" value="UniProtKB-KW"/>
</dbReference>
<keyword evidence="9 15" id="KW-0479">Metal-binding</keyword>
<keyword evidence="18" id="KW-1185">Reference proteome</keyword>
<sequence length="182" mass="20537">MNQMNCDISAVLFDEYQIQTRIRELGLEISNSYKNSTPVMIGILKGGFIFLADLVRSITIPVEVDFLAISSYGTKTSSSGVVKIRKDIDIDITGRDVIVVEDIVDTGLSLAYIKDYIWQHKPSSLKTCVLLDKPDAHKTDVTFDYIGYSIKNEFVVGYGLDFAEKYRNLPFIGILKEELYKC</sequence>
<dbReference type="GO" id="GO:0006178">
    <property type="term" value="P:guanine salvage"/>
    <property type="evidence" value="ECO:0007669"/>
    <property type="project" value="TreeGrafter"/>
</dbReference>
<dbReference type="GO" id="GO:0052657">
    <property type="term" value="F:guanine phosphoribosyltransferase activity"/>
    <property type="evidence" value="ECO:0007669"/>
    <property type="project" value="RHEA"/>
</dbReference>
<evidence type="ECO:0000256" key="6">
    <source>
        <dbReference type="ARBA" id="ARBA00022490"/>
    </source>
</evidence>
<dbReference type="GO" id="GO:0032264">
    <property type="term" value="P:IMP salvage"/>
    <property type="evidence" value="ECO:0007669"/>
    <property type="project" value="UniProtKB-UniPathway"/>
</dbReference>
<evidence type="ECO:0000256" key="3">
    <source>
        <dbReference type="ARBA" id="ARBA00004669"/>
    </source>
</evidence>
<accession>B0VH98</accession>
<keyword evidence="11 15" id="KW-0547">Nucleotide-binding</keyword>
<comment type="catalytic activity">
    <reaction evidence="13">
        <text>GMP + diphosphate = guanine + 5-phospho-alpha-D-ribose 1-diphosphate</text>
        <dbReference type="Rhea" id="RHEA:25424"/>
        <dbReference type="ChEBI" id="CHEBI:16235"/>
        <dbReference type="ChEBI" id="CHEBI:33019"/>
        <dbReference type="ChEBI" id="CHEBI:58017"/>
        <dbReference type="ChEBI" id="CHEBI:58115"/>
        <dbReference type="EC" id="2.4.2.8"/>
    </reaction>
    <physiologicalReaction direction="right-to-left" evidence="13">
        <dbReference type="Rhea" id="RHEA:25426"/>
    </physiologicalReaction>
</comment>
<dbReference type="KEGG" id="caci:CLOAM0832"/>
<evidence type="ECO:0000256" key="14">
    <source>
        <dbReference type="ARBA" id="ARBA00049402"/>
    </source>
</evidence>
<comment type="subcellular location">
    <subcellularLocation>
        <location evidence="2 15">Cytoplasm</location>
    </subcellularLocation>
</comment>
<dbReference type="Gene3D" id="3.40.50.2020">
    <property type="match status" value="1"/>
</dbReference>
<evidence type="ECO:0000256" key="9">
    <source>
        <dbReference type="ARBA" id="ARBA00022723"/>
    </source>
</evidence>
<evidence type="ECO:0000259" key="16">
    <source>
        <dbReference type="Pfam" id="PF00156"/>
    </source>
</evidence>
<dbReference type="InterPro" id="IPR029057">
    <property type="entry name" value="PRTase-like"/>
</dbReference>
<evidence type="ECO:0000256" key="13">
    <source>
        <dbReference type="ARBA" id="ARBA00048811"/>
    </source>
</evidence>
<dbReference type="InterPro" id="IPR005904">
    <property type="entry name" value="Hxn_phspho_trans"/>
</dbReference>
<keyword evidence="7 15" id="KW-0328">Glycosyltransferase</keyword>
<evidence type="ECO:0000256" key="7">
    <source>
        <dbReference type="ARBA" id="ARBA00022676"/>
    </source>
</evidence>
<evidence type="ECO:0000256" key="2">
    <source>
        <dbReference type="ARBA" id="ARBA00004496"/>
    </source>
</evidence>
<evidence type="ECO:0000256" key="5">
    <source>
        <dbReference type="ARBA" id="ARBA00011895"/>
    </source>
</evidence>
<evidence type="ECO:0000256" key="4">
    <source>
        <dbReference type="ARBA" id="ARBA00008391"/>
    </source>
</evidence>
<keyword evidence="6 15" id="KW-0963">Cytoplasm</keyword>
<dbReference type="GO" id="GO:0000166">
    <property type="term" value="F:nucleotide binding"/>
    <property type="evidence" value="ECO:0007669"/>
    <property type="project" value="UniProtKB-KW"/>
</dbReference>
<keyword evidence="8 15" id="KW-0808">Transferase</keyword>
<evidence type="ECO:0000313" key="18">
    <source>
        <dbReference type="Proteomes" id="UP000002019"/>
    </source>
</evidence>
<comment type="pathway">
    <text evidence="3 15">Purine metabolism; IMP biosynthesis via salvage pathway; IMP from hypoxanthine: step 1/1.</text>
</comment>
<gene>
    <name evidence="17" type="primary">hpt</name>
    <name evidence="17" type="ordered locus">CLOAM0832</name>
</gene>
<dbReference type="InterPro" id="IPR000836">
    <property type="entry name" value="PRTase_dom"/>
</dbReference>
<proteinExistence type="inferred from homology"/>
<dbReference type="OrthoDB" id="9802824at2"/>
<dbReference type="GO" id="GO:0005829">
    <property type="term" value="C:cytosol"/>
    <property type="evidence" value="ECO:0007669"/>
    <property type="project" value="TreeGrafter"/>
</dbReference>
<keyword evidence="10 15" id="KW-0660">Purine salvage</keyword>
<dbReference type="FunFam" id="3.40.50.2020:FF:000006">
    <property type="entry name" value="Hypoxanthine phosphoribosyltransferase"/>
    <property type="match status" value="1"/>
</dbReference>
<keyword evidence="12 15" id="KW-0460">Magnesium</keyword>
<dbReference type="UniPathway" id="UPA00591">
    <property type="reaction ID" value="UER00648"/>
</dbReference>
<dbReference type="HOGENOM" id="CLU_073615_0_0_0"/>
<dbReference type="GO" id="GO:0046100">
    <property type="term" value="P:hypoxanthine metabolic process"/>
    <property type="evidence" value="ECO:0007669"/>
    <property type="project" value="TreeGrafter"/>
</dbReference>
<dbReference type="GO" id="GO:0032263">
    <property type="term" value="P:GMP salvage"/>
    <property type="evidence" value="ECO:0007669"/>
    <property type="project" value="TreeGrafter"/>
</dbReference>
<dbReference type="EMBL" id="CU466930">
    <property type="protein sequence ID" value="CAO80713.1"/>
    <property type="molecule type" value="Genomic_DNA"/>
</dbReference>
<name>B0VH98_CLOAI</name>
<dbReference type="PANTHER" id="PTHR43340">
    <property type="entry name" value="HYPOXANTHINE-GUANINE PHOSPHORIBOSYLTRANSFERASE"/>
    <property type="match status" value="1"/>
</dbReference>
<dbReference type="GO" id="GO:0004422">
    <property type="term" value="F:hypoxanthine phosphoribosyltransferase activity"/>
    <property type="evidence" value="ECO:0007669"/>
    <property type="project" value="InterPro"/>
</dbReference>
<dbReference type="RefSeq" id="WP_015424571.1">
    <property type="nucleotide sequence ID" value="NC_020449.1"/>
</dbReference>